<comment type="caution">
    <text evidence="1">The sequence shown here is derived from an EMBL/GenBank/DDBJ whole genome shotgun (WGS) entry which is preliminary data.</text>
</comment>
<dbReference type="EMBL" id="JAUSXB010000001">
    <property type="protein sequence ID" value="MDQ0672988.1"/>
    <property type="molecule type" value="Genomic_DNA"/>
</dbReference>
<dbReference type="Proteomes" id="UP001236806">
    <property type="component" value="Unassembled WGS sequence"/>
</dbReference>
<proteinExistence type="predicted"/>
<evidence type="ECO:0000313" key="1">
    <source>
        <dbReference type="EMBL" id="MDQ0672988.1"/>
    </source>
</evidence>
<name>A0ABU0PG92_9MICC</name>
<gene>
    <name evidence="1" type="ORF">QFZ36_000549</name>
</gene>
<reference evidence="1 2" key="1">
    <citation type="submission" date="2023-07" db="EMBL/GenBank/DDBJ databases">
        <title>Comparative genomics of wheat-associated soil bacteria to identify genetic determinants of phenazine resistance.</title>
        <authorList>
            <person name="Mouncey N."/>
        </authorList>
    </citation>
    <scope>NUCLEOTIDE SEQUENCE [LARGE SCALE GENOMIC DNA]</scope>
    <source>
        <strain evidence="1 2">W1I3</strain>
    </source>
</reference>
<organism evidence="1 2">
    <name type="scientific">Pseudarthrobacter siccitolerans</name>
    <dbReference type="NCBI Taxonomy" id="861266"/>
    <lineage>
        <taxon>Bacteria</taxon>
        <taxon>Bacillati</taxon>
        <taxon>Actinomycetota</taxon>
        <taxon>Actinomycetes</taxon>
        <taxon>Micrococcales</taxon>
        <taxon>Micrococcaceae</taxon>
        <taxon>Pseudarthrobacter</taxon>
    </lineage>
</organism>
<sequence>MWKGRRYSHPHALDHYFLGNIELLFSAELCSRRGARITTPKITAAPPRG</sequence>
<accession>A0ABU0PG92</accession>
<evidence type="ECO:0000313" key="2">
    <source>
        <dbReference type="Proteomes" id="UP001236806"/>
    </source>
</evidence>
<protein>
    <submittedName>
        <fullName evidence="1">Uncharacterized protein</fullName>
    </submittedName>
</protein>
<keyword evidence="2" id="KW-1185">Reference proteome</keyword>